<dbReference type="InterPro" id="IPR014001">
    <property type="entry name" value="Helicase_ATP-bd"/>
</dbReference>
<feature type="compositionally biased region" description="Gly residues" evidence="4">
    <location>
        <begin position="1694"/>
        <end position="1708"/>
    </location>
</feature>
<feature type="region of interest" description="Disordered" evidence="4">
    <location>
        <begin position="1421"/>
        <end position="1441"/>
    </location>
</feature>
<gene>
    <name evidence="7" type="ORF">HXX76_015515</name>
</gene>
<dbReference type="SUPFAM" id="SSF52540">
    <property type="entry name" value="P-loop containing nucleoside triphosphate hydrolases"/>
    <property type="match status" value="1"/>
</dbReference>
<protein>
    <recommendedName>
        <fullName evidence="9">TFIIS N-terminal domain-containing protein</fullName>
    </recommendedName>
</protein>
<feature type="compositionally biased region" description="Acidic residues" evidence="4">
    <location>
        <begin position="800"/>
        <end position="841"/>
    </location>
</feature>
<feature type="region of interest" description="Disordered" evidence="4">
    <location>
        <begin position="667"/>
        <end position="1106"/>
    </location>
</feature>
<dbReference type="Pfam" id="PF07500">
    <property type="entry name" value="TFIIS_M"/>
    <property type="match status" value="1"/>
</dbReference>
<feature type="compositionally biased region" description="Acidic residues" evidence="4">
    <location>
        <begin position="516"/>
        <end position="528"/>
    </location>
</feature>
<feature type="compositionally biased region" description="Basic residues" evidence="4">
    <location>
        <begin position="363"/>
        <end position="375"/>
    </location>
</feature>
<dbReference type="GO" id="GO:0005634">
    <property type="term" value="C:nucleus"/>
    <property type="evidence" value="ECO:0007669"/>
    <property type="project" value="UniProtKB-SubCell"/>
</dbReference>
<organism evidence="7 8">
    <name type="scientific">Chlamydomonas incerta</name>
    <dbReference type="NCBI Taxonomy" id="51695"/>
    <lineage>
        <taxon>Eukaryota</taxon>
        <taxon>Viridiplantae</taxon>
        <taxon>Chlorophyta</taxon>
        <taxon>core chlorophytes</taxon>
        <taxon>Chlorophyceae</taxon>
        <taxon>CS clade</taxon>
        <taxon>Chlamydomonadales</taxon>
        <taxon>Chlamydomonadaceae</taxon>
        <taxon>Chlamydomonas</taxon>
    </lineage>
</organism>
<feature type="compositionally biased region" description="Basic residues" evidence="4">
    <location>
        <begin position="744"/>
        <end position="757"/>
    </location>
</feature>
<evidence type="ECO:0000259" key="5">
    <source>
        <dbReference type="PROSITE" id="PS51319"/>
    </source>
</evidence>
<feature type="compositionally biased region" description="Low complexity" evidence="4">
    <location>
        <begin position="498"/>
        <end position="515"/>
    </location>
</feature>
<dbReference type="InterPro" id="IPR003618">
    <property type="entry name" value="TFIIS_cen_dom"/>
</dbReference>
<dbReference type="InterPro" id="IPR036575">
    <property type="entry name" value="TFIIS_cen_dom_sf"/>
</dbReference>
<dbReference type="Gene3D" id="3.40.50.300">
    <property type="entry name" value="P-loop containing nucleotide triphosphate hydrolases"/>
    <property type="match status" value="2"/>
</dbReference>
<dbReference type="InterPro" id="IPR035441">
    <property type="entry name" value="TFIIS/LEDGF_dom_sf"/>
</dbReference>
<evidence type="ECO:0008006" key="9">
    <source>
        <dbReference type="Google" id="ProtNLM"/>
    </source>
</evidence>
<dbReference type="GO" id="GO:0006351">
    <property type="term" value="P:DNA-templated transcription"/>
    <property type="evidence" value="ECO:0007669"/>
    <property type="project" value="InterPro"/>
</dbReference>
<dbReference type="Proteomes" id="UP000650467">
    <property type="component" value="Unassembled WGS sequence"/>
</dbReference>
<feature type="compositionally biased region" description="Gly residues" evidence="4">
    <location>
        <begin position="869"/>
        <end position="883"/>
    </location>
</feature>
<evidence type="ECO:0000256" key="3">
    <source>
        <dbReference type="PROSITE-ProRule" id="PRU00649"/>
    </source>
</evidence>
<feature type="region of interest" description="Disordered" evidence="4">
    <location>
        <begin position="1"/>
        <end position="51"/>
    </location>
</feature>
<name>A0A835VPP4_CHLIN</name>
<feature type="compositionally biased region" description="Low complexity" evidence="4">
    <location>
        <begin position="1072"/>
        <end position="1081"/>
    </location>
</feature>
<feature type="compositionally biased region" description="Basic and acidic residues" evidence="4">
    <location>
        <begin position="1082"/>
        <end position="1091"/>
    </location>
</feature>
<dbReference type="SMART" id="SM00509">
    <property type="entry name" value="TFS2N"/>
    <property type="match status" value="1"/>
</dbReference>
<feature type="compositionally biased region" description="Low complexity" evidence="4">
    <location>
        <begin position="914"/>
        <end position="932"/>
    </location>
</feature>
<evidence type="ECO:0000256" key="1">
    <source>
        <dbReference type="ARBA" id="ARBA00004123"/>
    </source>
</evidence>
<feature type="compositionally biased region" description="Low complexity" evidence="4">
    <location>
        <begin position="32"/>
        <end position="41"/>
    </location>
</feature>
<feature type="region of interest" description="Disordered" evidence="4">
    <location>
        <begin position="1693"/>
        <end position="1717"/>
    </location>
</feature>
<evidence type="ECO:0000313" key="7">
    <source>
        <dbReference type="EMBL" id="KAG2423130.1"/>
    </source>
</evidence>
<feature type="compositionally biased region" description="Basic residues" evidence="4">
    <location>
        <begin position="845"/>
        <end position="855"/>
    </location>
</feature>
<feature type="region of interest" description="Disordered" evidence="4">
    <location>
        <begin position="356"/>
        <end position="384"/>
    </location>
</feature>
<evidence type="ECO:0000256" key="4">
    <source>
        <dbReference type="SAM" id="MobiDB-lite"/>
    </source>
</evidence>
<feature type="region of interest" description="Disordered" evidence="4">
    <location>
        <begin position="69"/>
        <end position="119"/>
    </location>
</feature>
<dbReference type="PROSITE" id="PS51321">
    <property type="entry name" value="TFIIS_CENTRAL"/>
    <property type="match status" value="1"/>
</dbReference>
<evidence type="ECO:0000256" key="2">
    <source>
        <dbReference type="ARBA" id="ARBA00023242"/>
    </source>
</evidence>
<dbReference type="PANTHER" id="PTHR42927:SF1">
    <property type="entry name" value="HELICASE SUPERFAMILY 1 AND 2 DOMAIN-CONTAINING PROTEIN"/>
    <property type="match status" value="1"/>
</dbReference>
<feature type="domain" description="TFIIS N-terminal" evidence="5">
    <location>
        <begin position="1606"/>
        <end position="1680"/>
    </location>
</feature>
<feature type="region of interest" description="Disordered" evidence="4">
    <location>
        <begin position="258"/>
        <end position="280"/>
    </location>
</feature>
<evidence type="ECO:0000313" key="8">
    <source>
        <dbReference type="Proteomes" id="UP000650467"/>
    </source>
</evidence>
<dbReference type="PANTHER" id="PTHR42927">
    <property type="entry name" value="HELICASE SUPERFAMILY 1 AND 2 DOMAIN-CONTAINING PROTEIN"/>
    <property type="match status" value="1"/>
</dbReference>
<dbReference type="InterPro" id="IPR017923">
    <property type="entry name" value="TFIIS_N"/>
</dbReference>
<dbReference type="OrthoDB" id="2419400at2759"/>
<feature type="domain" description="TFIIS central" evidence="6">
    <location>
        <begin position="1735"/>
        <end position="1877"/>
    </location>
</feature>
<feature type="compositionally biased region" description="Acidic residues" evidence="4">
    <location>
        <begin position="1092"/>
        <end position="1103"/>
    </location>
</feature>
<dbReference type="Pfam" id="PF08711">
    <property type="entry name" value="Med26"/>
    <property type="match status" value="1"/>
</dbReference>
<feature type="compositionally biased region" description="Acidic residues" evidence="4">
    <location>
        <begin position="762"/>
        <end position="783"/>
    </location>
</feature>
<keyword evidence="2 3" id="KW-0539">Nucleus</keyword>
<dbReference type="SMART" id="SM00487">
    <property type="entry name" value="DEXDc"/>
    <property type="match status" value="1"/>
</dbReference>
<dbReference type="InterPro" id="IPR027417">
    <property type="entry name" value="P-loop_NTPase"/>
</dbReference>
<keyword evidence="8" id="KW-1185">Reference proteome</keyword>
<feature type="region of interest" description="Disordered" evidence="4">
    <location>
        <begin position="1509"/>
        <end position="1543"/>
    </location>
</feature>
<feature type="region of interest" description="Disordered" evidence="4">
    <location>
        <begin position="498"/>
        <end position="535"/>
    </location>
</feature>
<dbReference type="InterPro" id="IPR040980">
    <property type="entry name" value="SWI2_SNF2"/>
</dbReference>
<dbReference type="Pfam" id="PF18766">
    <property type="entry name" value="SWI2_SNF2"/>
    <property type="match status" value="1"/>
</dbReference>
<comment type="caution">
    <text evidence="7">The sequence shown here is derived from an EMBL/GenBank/DDBJ whole genome shotgun (WGS) entry which is preliminary data.</text>
</comment>
<dbReference type="EMBL" id="JAEHOC010000085">
    <property type="protein sequence ID" value="KAG2423130.1"/>
    <property type="molecule type" value="Genomic_DNA"/>
</dbReference>
<sequence length="1933" mass="192599">MGAQGLSGPHESGPQQQQQQQQQPDVMEKGQQQEAQQQQQASGLSREEVQRRAEALAWEVLVRGLREATAGTKPGRRGRHRNGVESEDGGGTGASGDGVAADADADNGRGGGGGPQPRPHQVEAVAALLSAVYWDPLRPPDAPPANYLLQHSTGSGKSFTIAALATALAGWRDGGGGGFGTVLVLNDRLQLDLQLGACVEAFWRGNGRPPGGLRRAATTRELAGFLAAPPGSPGRPAVVLTTVQKLATLWRARGGRVGAGAGGGGGGGGRAGGRKGQAAMGGEAPLSRIAVIADEAHRHHGHGTTDQIHQILAGALAAGGCSIGSSSEAAEETAVAAAAPGPGSRAAAAAAAAAAVGGGSRRQAPKSRPQQRRQPRGVTYAGFTATPSPKALELFGVATEVPEGGKEEGADAAGGAGAGAGGSGGGGIEAALGLEADGGGSRKAGSGGAALLYTPYHAYTMRNAIQDGFVLDVLRSYTAVTPRLQLAAAAAAAGTAAGPAGATGDRGAQEQWGGEAEAEEAAAQEDEGGGGGGGVAEEVLVEAASNSREVVERKAAYIVQRFLALWRAASAAGYRCLRGMVVARSRQHVAWYTQALRQAVEQEPEFGQLEEAAAAADPSDAAAAARGPSVYGAFSGAVQLPAAELAALRRRLGQQRLERWRRWRAGLQGGQQGAGDVEMEEEEDGQEDGQEEGEGGRQQRRRRPAKRRWQEDLPASAWDTALAHLDEGAEEEEAQQAADEAKQAHPRQGWRRRRRGQAKGDSEEEEEREAGCEESEDEEEDQEGGSSSGSASASAGVSDSEYEHEEEETEESEEEEGATSVGAEEDEEDEDDQQEQVEEVDGGGTRRRGARLGRRRLADSALPHVDDPGGSGGDGNGGGGSGCLEGEKEGGRGAAAAARKRPRPWREGSLTLTGASAGDGLSGLSSGAAVAPLGGGAAAGAAAAGGDAAAGPGTSLFGPADSSAGAAAAAAAANAAGAAHGHAPAVRRQASRLTVTSRAAAAPGDRTEAAAEAAVAAADETGGGEESAAPEDAACPDGLDGEPGGSSRRSCRPRRLTRASSSTAVAGLSAAQPQQQQQRSQVKPDAKREDAGTGEEEEAEAAEEVVLVPVTEAELNGGGGGGGRGAAGADPRAARLLVVCSKYETGYDDPRLGALFIDRTLTGSRAVQVLGRLNRPGPGLGKAPALLGVVDFVNGVGALREAFEEFYDVTYLHTGKHARRLRQERQMERALCRVLEALQPAADRAAAAAAATAATANGANTSATAAAAAGGGGGGNLMAMGVREMAAAAAAHLPPESRRALEADLGAYVSLAAALRLELPELPHVFAAALLARLVADREARERQAAALGLAAAAAAAAGGEDEDADAAGLGAGGAAAAKALSAVQVAVCELEETFSGAICLAGPSPLGLLPTAAGAAGAGGPVAGAREADGDRGEAGAGQGAAGLAGTAGGVVLGGRGFLAASLARGSSRSKSIGGSSTAPAASAAAAGSSTALSRFGLAAAASAPLRGRPIGGAGSSRRGGKGGRGGGGSSSADPRAALDRKVRKNRPISEVIAAANAALDGAYERRLAAGFRDMCARLAAANAAAAAAAAATATTKEAANGDADAAAAAAGAAAGATADSYELLSLLRRLSMWPVGVDQLRATAVGREVAALKKHECPQVASLARTLIARWKAVAASHAATTAAAAAATANGGAGQDGRKPAGGGATAQRAGSATPSSTAAAAAAAAAIDEGLRTRARAMLADALKTHAAAAAAVAAAKAAKAARAAREGGAAPPAAPPPADPERLAEAARALEDAVFGVHGREGAAYKAQTRALVAALKHADGVARGLLAGSTAAAELAAADSMALAPPRVRAQAEEMERKKRQEMEAWEKLSGQGGGASTYKSGGTVCPACGGAGATVHNVLSGGTYAQERVQIQKFVCDHCGSTWRND</sequence>
<proteinExistence type="predicted"/>
<feature type="compositionally biased region" description="Gly residues" evidence="4">
    <location>
        <begin position="258"/>
        <end position="275"/>
    </location>
</feature>
<dbReference type="Gene3D" id="1.20.930.10">
    <property type="entry name" value="Conserved domain common to transcription factors TFIIS, elongin A, CRSP70"/>
    <property type="match status" value="1"/>
</dbReference>
<feature type="compositionally biased region" description="Low complexity" evidence="4">
    <location>
        <begin position="999"/>
        <end position="1020"/>
    </location>
</feature>
<dbReference type="InterPro" id="IPR003617">
    <property type="entry name" value="TFIIS/CRSP70_N_sub"/>
</dbReference>
<feature type="compositionally biased region" description="Basic residues" evidence="4">
    <location>
        <begin position="698"/>
        <end position="707"/>
    </location>
</feature>
<dbReference type="SUPFAM" id="SSF47676">
    <property type="entry name" value="Conserved domain common to transcription factors TFIIS, elongin A, CRSP70"/>
    <property type="match status" value="1"/>
</dbReference>
<dbReference type="SUPFAM" id="SSF46942">
    <property type="entry name" value="Elongation factor TFIIS domain 2"/>
    <property type="match status" value="1"/>
</dbReference>
<accession>A0A835VPP4</accession>
<comment type="subcellular location">
    <subcellularLocation>
        <location evidence="1 3">Nucleus</location>
    </subcellularLocation>
</comment>
<feature type="compositionally biased region" description="Low complexity" evidence="4">
    <location>
        <begin position="939"/>
        <end position="984"/>
    </location>
</feature>
<feature type="compositionally biased region" description="Acidic residues" evidence="4">
    <location>
        <begin position="677"/>
        <end position="693"/>
    </location>
</feature>
<reference evidence="7" key="1">
    <citation type="journal article" date="2020" name="bioRxiv">
        <title>Comparative genomics of Chlamydomonas.</title>
        <authorList>
            <person name="Craig R.J."/>
            <person name="Hasan A.R."/>
            <person name="Ness R.W."/>
            <person name="Keightley P.D."/>
        </authorList>
    </citation>
    <scope>NUCLEOTIDE SEQUENCE</scope>
    <source>
        <strain evidence="7">SAG 7.73</strain>
    </source>
</reference>
<feature type="compositionally biased region" description="Low complexity" evidence="4">
    <location>
        <begin position="784"/>
        <end position="799"/>
    </location>
</feature>
<dbReference type="PROSITE" id="PS51319">
    <property type="entry name" value="TFIIS_N"/>
    <property type="match status" value="1"/>
</dbReference>
<evidence type="ECO:0000259" key="6">
    <source>
        <dbReference type="PROSITE" id="PS51321"/>
    </source>
</evidence>